<evidence type="ECO:0000313" key="2">
    <source>
        <dbReference type="Proteomes" id="UP000032702"/>
    </source>
</evidence>
<accession>Q09E14</accession>
<protein>
    <submittedName>
        <fullName evidence="1">Uncharacterized protein</fullName>
    </submittedName>
</protein>
<organism evidence="1 2">
    <name type="scientific">Stigmatella aurantiaca (strain DW4/3-1)</name>
    <dbReference type="NCBI Taxonomy" id="378806"/>
    <lineage>
        <taxon>Bacteria</taxon>
        <taxon>Pseudomonadati</taxon>
        <taxon>Myxococcota</taxon>
        <taxon>Myxococcia</taxon>
        <taxon>Myxococcales</taxon>
        <taxon>Cystobacterineae</taxon>
        <taxon>Archangiaceae</taxon>
        <taxon>Stigmatella</taxon>
    </lineage>
</organism>
<dbReference type="Proteomes" id="UP000032702">
    <property type="component" value="Unassembled WGS sequence"/>
</dbReference>
<proteinExistence type="predicted"/>
<comment type="caution">
    <text evidence="1">The sequence shown here is derived from an EMBL/GenBank/DDBJ whole genome shotgun (WGS) entry which is preliminary data.</text>
</comment>
<reference evidence="1 2" key="1">
    <citation type="submission" date="2006-04" db="EMBL/GenBank/DDBJ databases">
        <authorList>
            <person name="Nierman W.C."/>
        </authorList>
    </citation>
    <scope>NUCLEOTIDE SEQUENCE [LARGE SCALE GENOMIC DNA]</scope>
    <source>
        <strain evidence="1 2">DW4/3-1</strain>
    </source>
</reference>
<dbReference type="EMBL" id="AAMD01000001">
    <property type="protein sequence ID" value="EAU70062.1"/>
    <property type="molecule type" value="Genomic_DNA"/>
</dbReference>
<dbReference type="AlphaFoldDB" id="Q09E14"/>
<gene>
    <name evidence="1" type="ORF">STIAU_8434</name>
</gene>
<evidence type="ECO:0000313" key="1">
    <source>
        <dbReference type="EMBL" id="EAU70062.1"/>
    </source>
</evidence>
<sequence>MSLPRLCGPPTFRVERVLRNSQGRRASRSLAEP</sequence>
<feature type="non-terminal residue" evidence="1">
    <location>
        <position position="33"/>
    </location>
</feature>
<name>Q09E14_STIAD</name>